<dbReference type="SUPFAM" id="SSF140996">
    <property type="entry name" value="Hermes dimerisation domain"/>
    <property type="match status" value="1"/>
</dbReference>
<evidence type="ECO:0000313" key="3">
    <source>
        <dbReference type="Proteomes" id="UP001153709"/>
    </source>
</evidence>
<name>A0A9N9TD64_DIABA</name>
<organism evidence="2 3">
    <name type="scientific">Diabrotica balteata</name>
    <name type="common">Banded cucumber beetle</name>
    <dbReference type="NCBI Taxonomy" id="107213"/>
    <lineage>
        <taxon>Eukaryota</taxon>
        <taxon>Metazoa</taxon>
        <taxon>Ecdysozoa</taxon>
        <taxon>Arthropoda</taxon>
        <taxon>Hexapoda</taxon>
        <taxon>Insecta</taxon>
        <taxon>Pterygota</taxon>
        <taxon>Neoptera</taxon>
        <taxon>Endopterygota</taxon>
        <taxon>Coleoptera</taxon>
        <taxon>Polyphaga</taxon>
        <taxon>Cucujiformia</taxon>
        <taxon>Chrysomeloidea</taxon>
        <taxon>Chrysomelidae</taxon>
        <taxon>Galerucinae</taxon>
        <taxon>Diabroticina</taxon>
        <taxon>Diabroticites</taxon>
        <taxon>Diabrotica</taxon>
    </lineage>
</organism>
<protein>
    <submittedName>
        <fullName evidence="2">Uncharacterized protein</fullName>
    </submittedName>
</protein>
<proteinExistence type="predicted"/>
<dbReference type="AlphaFoldDB" id="A0A9N9TD64"/>
<dbReference type="OrthoDB" id="6780724at2759"/>
<feature type="region of interest" description="Disordered" evidence="1">
    <location>
        <begin position="1"/>
        <end position="23"/>
    </location>
</feature>
<feature type="region of interest" description="Disordered" evidence="1">
    <location>
        <begin position="41"/>
        <end position="61"/>
    </location>
</feature>
<accession>A0A9N9TD64</accession>
<gene>
    <name evidence="2" type="ORF">DIABBA_LOCUS13371</name>
</gene>
<dbReference type="Proteomes" id="UP001153709">
    <property type="component" value="Chromosome 9"/>
</dbReference>
<sequence>MHTLQWSENIAAPFSSQTDDKETQVPKVIVGKDEISLASSQEPCYSKRNAQNENPVPERKKSKQLKLFGVRNTMTEAKKREIDNKLLKMITNDYQLLSIVENIEFKEYTKALNSEYVFPNRKVMTKILFQNNIHTLF</sequence>
<reference evidence="2" key="1">
    <citation type="submission" date="2022-01" db="EMBL/GenBank/DDBJ databases">
        <authorList>
            <person name="King R."/>
        </authorList>
    </citation>
    <scope>NUCLEOTIDE SEQUENCE</scope>
</reference>
<dbReference type="EMBL" id="OU898284">
    <property type="protein sequence ID" value="CAG9840747.1"/>
    <property type="molecule type" value="Genomic_DNA"/>
</dbReference>
<evidence type="ECO:0000313" key="2">
    <source>
        <dbReference type="EMBL" id="CAG9840747.1"/>
    </source>
</evidence>
<feature type="compositionally biased region" description="Polar residues" evidence="1">
    <location>
        <begin position="41"/>
        <end position="54"/>
    </location>
</feature>
<evidence type="ECO:0000256" key="1">
    <source>
        <dbReference type="SAM" id="MobiDB-lite"/>
    </source>
</evidence>
<keyword evidence="3" id="KW-1185">Reference proteome</keyword>